<dbReference type="SUPFAM" id="SSF49870">
    <property type="entry name" value="Osmotin, thaumatin-like protein"/>
    <property type="match status" value="1"/>
</dbReference>
<dbReference type="AlphaFoldDB" id="I4CF05"/>
<protein>
    <submittedName>
        <fullName evidence="2">Uncharacterized protein</fullName>
    </submittedName>
</protein>
<name>I4CF05_DESTA</name>
<organism evidence="2 3">
    <name type="scientific">Desulfomonile tiedjei (strain ATCC 49306 / DSM 6799 / DCB-1)</name>
    <dbReference type="NCBI Taxonomy" id="706587"/>
    <lineage>
        <taxon>Bacteria</taxon>
        <taxon>Pseudomonadati</taxon>
        <taxon>Thermodesulfobacteriota</taxon>
        <taxon>Desulfomonilia</taxon>
        <taxon>Desulfomonilales</taxon>
        <taxon>Desulfomonilaceae</taxon>
        <taxon>Desulfomonile</taxon>
    </lineage>
</organism>
<accession>I4CF05</accession>
<keyword evidence="3" id="KW-1185">Reference proteome</keyword>
<dbReference type="EMBL" id="CP003360">
    <property type="protein sequence ID" value="AFM28146.1"/>
    <property type="molecule type" value="Genomic_DNA"/>
</dbReference>
<dbReference type="HOGENOM" id="CLU_658462_0_0_7"/>
<sequence length="417" mass="48809">MFCSENSSSVTNAFAVDRRMLLEQLEDRIVLDGAVADAPDVQEQQAQAEQVDNLGWVYVDNGWWYNDDGQGWWFNQNTNWWWNEQTQWWFSDSQAGLNQWYHGQHEYYMQRIDTGTWIWFDDIHQFQPGGQWEAMFTWRFDPNLHKYYYNDWNGSFVYYCNFDGSNNYWVIDPNEYWYWDHIQGDWYWTNPSTQAWEITYDQTFTVTNHFGETIDVYLKFAHLNWVEYDTTAFSGFTQQADPDTWIYQNLGANASATITFHHVHRLSGSSIEFAPQGQVLDDHVQTRFEWTLHANDGTQPHARDVYNLSLVNGYNGGMRITPTTGTTIEVLNATGNQNALGVYGLGCDTQQAAVSPPYDYYKNSDNSYYYEAHPSSIGVEIYQQAGPTNFTVEILPNTGFDFHWKDHSNPPLPYYPE</sequence>
<evidence type="ECO:0000313" key="2">
    <source>
        <dbReference type="EMBL" id="AFM28146.1"/>
    </source>
</evidence>
<dbReference type="KEGG" id="dti:Desti_5565"/>
<gene>
    <name evidence="1" type="ordered locus">Desti_4400</name>
    <name evidence="2" type="ordered locus">Desti_5565</name>
</gene>
<dbReference type="eggNOG" id="COG2202">
    <property type="taxonomic scope" value="Bacteria"/>
</dbReference>
<evidence type="ECO:0000313" key="3">
    <source>
        <dbReference type="Proteomes" id="UP000006055"/>
    </source>
</evidence>
<reference evidence="2" key="2">
    <citation type="submission" date="2012-06" db="EMBL/GenBank/DDBJ databases">
        <title>Complete sequence of chromosome of Desulfomonile tiedjei DSM 6799.</title>
        <authorList>
            <consortium name="US DOE Joint Genome Institute (JGI-PGF)"/>
            <person name="Lucas S."/>
            <person name="Copeland A."/>
            <person name="Lapidus A."/>
            <person name="Glavina del Rio T."/>
            <person name="Dalin E."/>
            <person name="Tice H."/>
            <person name="Bruce D."/>
            <person name="Goodwin L."/>
            <person name="Pitluck S."/>
            <person name="Peters L."/>
            <person name="Ovchinnikova G."/>
            <person name="Zeytun A."/>
            <person name="Lu M."/>
            <person name="Kyrpides N."/>
            <person name="Mavromatis K."/>
            <person name="Ivanova N."/>
            <person name="Brettin T."/>
            <person name="Detter J.C."/>
            <person name="Han C."/>
            <person name="Larimer F."/>
            <person name="Land M."/>
            <person name="Hauser L."/>
            <person name="Markowitz V."/>
            <person name="Cheng J.-F."/>
            <person name="Hugenholtz P."/>
            <person name="Woyke T."/>
            <person name="Wu D."/>
            <person name="Spring S."/>
            <person name="Schroeder M."/>
            <person name="Brambilla E."/>
            <person name="Klenk H.-P."/>
            <person name="Eisen J.A."/>
        </authorList>
    </citation>
    <scope>NUCLEOTIDE SEQUENCE</scope>
    <source>
        <strain evidence="2">DSM 6799</strain>
    </source>
</reference>
<dbReference type="STRING" id="706587.Desti_4400"/>
<dbReference type="Gene3D" id="2.60.110.10">
    <property type="entry name" value="Thaumatin"/>
    <property type="match status" value="1"/>
</dbReference>
<dbReference type="InterPro" id="IPR037176">
    <property type="entry name" value="Osmotin/thaumatin-like_sf"/>
</dbReference>
<reference evidence="3" key="1">
    <citation type="submission" date="2012-06" db="EMBL/GenBank/DDBJ databases">
        <title>Complete sequence of chromosome of Desulfomonile tiedjei DSM 6799.</title>
        <authorList>
            <person name="Lucas S."/>
            <person name="Copeland A."/>
            <person name="Lapidus A."/>
            <person name="Glavina del Rio T."/>
            <person name="Dalin E."/>
            <person name="Tice H."/>
            <person name="Bruce D."/>
            <person name="Goodwin L."/>
            <person name="Pitluck S."/>
            <person name="Peters L."/>
            <person name="Ovchinnikova G."/>
            <person name="Zeytun A."/>
            <person name="Lu M."/>
            <person name="Kyrpides N."/>
            <person name="Mavromatis K."/>
            <person name="Ivanova N."/>
            <person name="Brettin T."/>
            <person name="Detter J.C."/>
            <person name="Han C."/>
            <person name="Larimer F."/>
            <person name="Land M."/>
            <person name="Hauser L."/>
            <person name="Markowitz V."/>
            <person name="Cheng J.-F."/>
            <person name="Hugenholtz P."/>
            <person name="Woyke T."/>
            <person name="Wu D."/>
            <person name="Spring S."/>
            <person name="Schroeder M."/>
            <person name="Brambilla E."/>
            <person name="Klenk H.-P."/>
            <person name="Eisen J.A."/>
        </authorList>
    </citation>
    <scope>NUCLEOTIDE SEQUENCE [LARGE SCALE GENOMIC DNA]</scope>
    <source>
        <strain evidence="3">ATCC 49306 / DSM 6799 / DCB-1</strain>
    </source>
</reference>
<dbReference type="Proteomes" id="UP000006055">
    <property type="component" value="Chromosome"/>
</dbReference>
<dbReference type="OrthoDB" id="9816557at2"/>
<dbReference type="KEGG" id="dti:Desti_4400"/>
<dbReference type="RefSeq" id="WP_014812150.1">
    <property type="nucleotide sequence ID" value="NC_018025.1"/>
</dbReference>
<proteinExistence type="predicted"/>
<evidence type="ECO:0000313" key="1">
    <source>
        <dbReference type="EMBL" id="AFM27032.1"/>
    </source>
</evidence>
<dbReference type="EMBL" id="CP003360">
    <property type="protein sequence ID" value="AFM27032.1"/>
    <property type="molecule type" value="Genomic_DNA"/>
</dbReference>